<proteinExistence type="predicted"/>
<dbReference type="EMBL" id="JAFKCS010000001">
    <property type="protein sequence ID" value="MBN7818562.1"/>
    <property type="molecule type" value="Genomic_DNA"/>
</dbReference>
<evidence type="ECO:0000313" key="1">
    <source>
        <dbReference type="EMBL" id="MBN7818562.1"/>
    </source>
</evidence>
<comment type="caution">
    <text evidence="1">The sequence shown here is derived from an EMBL/GenBank/DDBJ whole genome shotgun (WGS) entry which is preliminary data.</text>
</comment>
<dbReference type="RefSeq" id="WP_206592381.1">
    <property type="nucleotide sequence ID" value="NZ_JAFKCS010000001.1"/>
</dbReference>
<reference evidence="1 2" key="1">
    <citation type="submission" date="2021-03" db="EMBL/GenBank/DDBJ databases">
        <title>novel species isolated from a fishpond in China.</title>
        <authorList>
            <person name="Lu H."/>
            <person name="Cai Z."/>
        </authorList>
    </citation>
    <scope>NUCLEOTIDE SEQUENCE [LARGE SCALE GENOMIC DNA]</scope>
    <source>
        <strain evidence="1 2">Y57</strain>
    </source>
</reference>
<sequence>MNPFSAITRRYQDWKFRRNDWRIVQGISAERFTEILQTHMDNGWEITDNYQGFNPAMAKWQCQLRKGTSCLRCRWQSGTGYIFGPARILNGLGEDFGLTVFTTPQ</sequence>
<gene>
    <name evidence="1" type="ORF">J0A65_01730</name>
</gene>
<protein>
    <submittedName>
        <fullName evidence="1">Uncharacterized protein</fullName>
    </submittedName>
</protein>
<organism evidence="1 2">
    <name type="scientific">Bowmanella yangjiangensis</name>
    <dbReference type="NCBI Taxonomy" id="2811230"/>
    <lineage>
        <taxon>Bacteria</taxon>
        <taxon>Pseudomonadati</taxon>
        <taxon>Pseudomonadota</taxon>
        <taxon>Gammaproteobacteria</taxon>
        <taxon>Alteromonadales</taxon>
        <taxon>Alteromonadaceae</taxon>
        <taxon>Bowmanella</taxon>
    </lineage>
</organism>
<keyword evidence="2" id="KW-1185">Reference proteome</keyword>
<evidence type="ECO:0000313" key="2">
    <source>
        <dbReference type="Proteomes" id="UP000663992"/>
    </source>
</evidence>
<accession>A0ABS3CN69</accession>
<name>A0ABS3CN69_9ALTE</name>
<dbReference type="Proteomes" id="UP000663992">
    <property type="component" value="Unassembled WGS sequence"/>
</dbReference>